<evidence type="ECO:0000256" key="5">
    <source>
        <dbReference type="ARBA" id="ARBA00006333"/>
    </source>
</evidence>
<feature type="domain" description="Terpene synthase metal-binding" evidence="12">
    <location>
        <begin position="251"/>
        <end position="488"/>
    </location>
</feature>
<dbReference type="SFLD" id="SFLDS00005">
    <property type="entry name" value="Isoprenoid_Synthase_Type_I"/>
    <property type="match status" value="1"/>
</dbReference>
<evidence type="ECO:0000256" key="2">
    <source>
        <dbReference type="ARBA" id="ARBA00001946"/>
    </source>
</evidence>
<dbReference type="InterPro" id="IPR008930">
    <property type="entry name" value="Terpenoid_cyclase/PrenylTrfase"/>
</dbReference>
<organism evidence="13 14">
    <name type="scientific">Urochloa decumbens</name>
    <dbReference type="NCBI Taxonomy" id="240449"/>
    <lineage>
        <taxon>Eukaryota</taxon>
        <taxon>Viridiplantae</taxon>
        <taxon>Streptophyta</taxon>
        <taxon>Embryophyta</taxon>
        <taxon>Tracheophyta</taxon>
        <taxon>Spermatophyta</taxon>
        <taxon>Magnoliopsida</taxon>
        <taxon>Liliopsida</taxon>
        <taxon>Poales</taxon>
        <taxon>Poaceae</taxon>
        <taxon>PACMAD clade</taxon>
        <taxon>Panicoideae</taxon>
        <taxon>Panicodae</taxon>
        <taxon>Paniceae</taxon>
        <taxon>Melinidinae</taxon>
        <taxon>Urochloa</taxon>
    </lineage>
</organism>
<dbReference type="SUPFAM" id="SSF48576">
    <property type="entry name" value="Terpenoid synthases"/>
    <property type="match status" value="1"/>
</dbReference>
<dbReference type="PANTHER" id="PTHR31225:SF168">
    <property type="entry name" value="INACTIVE SESQUITHUJENE SYNTHASE"/>
    <property type="match status" value="1"/>
</dbReference>
<dbReference type="SFLD" id="SFLDG01019">
    <property type="entry name" value="Terpene_Cyclase_Like_1_C_Termi"/>
    <property type="match status" value="1"/>
</dbReference>
<dbReference type="InterPro" id="IPR005630">
    <property type="entry name" value="Terpene_synthase_metal-bd"/>
</dbReference>
<dbReference type="FunFam" id="1.10.600.10:FF:000007">
    <property type="entry name" value="Isoprene synthase, chloroplastic"/>
    <property type="match status" value="1"/>
</dbReference>
<dbReference type="InterPro" id="IPR036965">
    <property type="entry name" value="Terpene_synth_N_sf"/>
</dbReference>
<dbReference type="GO" id="GO:0005737">
    <property type="term" value="C:cytoplasm"/>
    <property type="evidence" value="ECO:0007669"/>
    <property type="project" value="UniProtKB-SubCell"/>
</dbReference>
<keyword evidence="8" id="KW-0479">Metal-binding</keyword>
<dbReference type="PANTHER" id="PTHR31225">
    <property type="entry name" value="OS04G0344100 PROTEIN-RELATED"/>
    <property type="match status" value="1"/>
</dbReference>
<dbReference type="EMBL" id="OZ075135">
    <property type="protein sequence ID" value="CAL4996951.1"/>
    <property type="molecule type" value="Genomic_DNA"/>
</dbReference>
<comment type="cofactor">
    <cofactor evidence="2">
        <name>Mg(2+)</name>
        <dbReference type="ChEBI" id="CHEBI:18420"/>
    </cofactor>
</comment>
<evidence type="ECO:0000256" key="9">
    <source>
        <dbReference type="ARBA" id="ARBA00022842"/>
    </source>
</evidence>
<evidence type="ECO:0000256" key="1">
    <source>
        <dbReference type="ARBA" id="ARBA00001936"/>
    </source>
</evidence>
<feature type="domain" description="Terpene synthase N-terminal" evidence="11">
    <location>
        <begin position="25"/>
        <end position="192"/>
    </location>
</feature>
<evidence type="ECO:0000313" key="14">
    <source>
        <dbReference type="Proteomes" id="UP001497457"/>
    </source>
</evidence>
<comment type="cofactor">
    <cofactor evidence="1">
        <name>Mn(2+)</name>
        <dbReference type="ChEBI" id="CHEBI:29035"/>
    </cofactor>
</comment>
<reference evidence="13" key="1">
    <citation type="submission" date="2024-10" db="EMBL/GenBank/DDBJ databases">
        <authorList>
            <person name="Ryan C."/>
        </authorList>
    </citation>
    <scope>NUCLEOTIDE SEQUENCE [LARGE SCALE GENOMIC DNA]</scope>
</reference>
<dbReference type="InterPro" id="IPR044814">
    <property type="entry name" value="Terpene_cyclase_plant_C1"/>
</dbReference>
<dbReference type="SUPFAM" id="SSF48239">
    <property type="entry name" value="Terpenoid cyclases/Protein prenyltransferases"/>
    <property type="match status" value="1"/>
</dbReference>
<evidence type="ECO:0000259" key="11">
    <source>
        <dbReference type="Pfam" id="PF01397"/>
    </source>
</evidence>
<gene>
    <name evidence="13" type="ORF">URODEC1_LOCUS63169</name>
</gene>
<dbReference type="InterPro" id="IPR034741">
    <property type="entry name" value="Terpene_cyclase-like_1_C"/>
</dbReference>
<dbReference type="AlphaFoldDB" id="A0ABC9B8X6"/>
<dbReference type="CDD" id="cd00684">
    <property type="entry name" value="Terpene_cyclase_plant_C1"/>
    <property type="match status" value="1"/>
</dbReference>
<dbReference type="GO" id="GO:0010333">
    <property type="term" value="F:terpene synthase activity"/>
    <property type="evidence" value="ECO:0007669"/>
    <property type="project" value="UniProtKB-ARBA"/>
</dbReference>
<keyword evidence="14" id="KW-1185">Reference proteome</keyword>
<dbReference type="Pfam" id="PF01397">
    <property type="entry name" value="Terpene_synth"/>
    <property type="match status" value="1"/>
</dbReference>
<evidence type="ECO:0000256" key="6">
    <source>
        <dbReference type="ARBA" id="ARBA00011245"/>
    </source>
</evidence>
<dbReference type="InterPro" id="IPR050148">
    <property type="entry name" value="Terpene_synthase-like"/>
</dbReference>
<evidence type="ECO:0000256" key="4">
    <source>
        <dbReference type="ARBA" id="ARBA00004721"/>
    </source>
</evidence>
<dbReference type="Gene3D" id="1.50.10.130">
    <property type="entry name" value="Terpene synthase, N-terminal domain"/>
    <property type="match status" value="1"/>
</dbReference>
<keyword evidence="9" id="KW-0460">Magnesium</keyword>
<accession>A0ABC9B8X6</accession>
<dbReference type="Gene3D" id="1.10.600.10">
    <property type="entry name" value="Farnesyl Diphosphate Synthase"/>
    <property type="match status" value="1"/>
</dbReference>
<keyword evidence="7" id="KW-0963">Cytoplasm</keyword>
<evidence type="ECO:0000256" key="7">
    <source>
        <dbReference type="ARBA" id="ARBA00022490"/>
    </source>
</evidence>
<evidence type="ECO:0000259" key="12">
    <source>
        <dbReference type="Pfam" id="PF03936"/>
    </source>
</evidence>
<dbReference type="InterPro" id="IPR008949">
    <property type="entry name" value="Isoprenoid_synthase_dom_sf"/>
</dbReference>
<dbReference type="Proteomes" id="UP001497457">
    <property type="component" value="Chromosome 25rd"/>
</dbReference>
<protein>
    <submittedName>
        <fullName evidence="13">Uncharacterized protein</fullName>
    </submittedName>
</protein>
<proteinExistence type="inferred from homology"/>
<sequence length="545" mass="63580">MAAPSARHSSNAEELRKATTFHPSLWGDFFLTYQPPTAPQQAYMKERAEVLREDVRNMVKGSTELPETLNLIVTLQRLGLDYYYENEIDKLLHDVYNSDYNEKDLNLVSLRFYLLRKNNYDVSSDVFLNFKTKEGNFTDADTRSLLSFYNAAYLRKHGEKILDEAISFTRRCLQYNVEHSELPLAKDVSSSLHTPLFRRVGILEARNYIPAYEKEATRNEAILEFAKLNFNLQQLVFCEELKHCTLWWKEFLAKSKMTFVRDRIVEVYFWMNGTCYDPPYSHSRIILTKITSLVTILDDMFDTYGTTEECMKFAEAINRWSESAVPLLPEYMKGFYLFLLETFYSFEDELGPEKSYRVLYLKEAMKRLVQQYSKEVEWRDEDYVPETMSEHLQVSMESIGSVALACAAYVGMDDVITKETLEWVLSYPQFLTSFGTFVRLSNDLASTKREQTADHSASTVHCYMKEHGTTMNDACEKIKELIEDSWKDMLEQCLALTELPKVVPRTVFDFSRTTDNMYKNNRDGFTSSQALKEMIELLYVDPIPE</sequence>
<comment type="subunit">
    <text evidence="6">Monomer.</text>
</comment>
<evidence type="ECO:0000313" key="13">
    <source>
        <dbReference type="EMBL" id="CAL4996951.1"/>
    </source>
</evidence>
<evidence type="ECO:0000256" key="10">
    <source>
        <dbReference type="ARBA" id="ARBA00023211"/>
    </source>
</evidence>
<evidence type="ECO:0000256" key="3">
    <source>
        <dbReference type="ARBA" id="ARBA00004496"/>
    </source>
</evidence>
<evidence type="ECO:0000256" key="8">
    <source>
        <dbReference type="ARBA" id="ARBA00022723"/>
    </source>
</evidence>
<dbReference type="InterPro" id="IPR001906">
    <property type="entry name" value="Terpene_synth_N"/>
</dbReference>
<comment type="subcellular location">
    <subcellularLocation>
        <location evidence="3">Cytoplasm</location>
    </subcellularLocation>
</comment>
<dbReference type="Pfam" id="PF03936">
    <property type="entry name" value="Terpene_synth_C"/>
    <property type="match status" value="1"/>
</dbReference>
<comment type="pathway">
    <text evidence="4">Secondary metabolite biosynthesis; terpenoid biosynthesis.</text>
</comment>
<name>A0ABC9B8X6_9POAL</name>
<comment type="similarity">
    <text evidence="5">Belongs to the terpene synthase family.</text>
</comment>
<dbReference type="GO" id="GO:0046872">
    <property type="term" value="F:metal ion binding"/>
    <property type="evidence" value="ECO:0007669"/>
    <property type="project" value="UniProtKB-KW"/>
</dbReference>
<keyword evidence="10" id="KW-0464">Manganese</keyword>